<name>A0AAP2CTI2_9RHOB</name>
<evidence type="ECO:0000256" key="1">
    <source>
        <dbReference type="SAM" id="SignalP"/>
    </source>
</evidence>
<organism evidence="2 3">
    <name type="scientific">Harenicola maris</name>
    <dbReference type="NCBI Taxonomy" id="2841044"/>
    <lineage>
        <taxon>Bacteria</taxon>
        <taxon>Pseudomonadati</taxon>
        <taxon>Pseudomonadota</taxon>
        <taxon>Alphaproteobacteria</taxon>
        <taxon>Rhodobacterales</taxon>
        <taxon>Paracoccaceae</taxon>
        <taxon>Harenicola</taxon>
    </lineage>
</organism>
<proteinExistence type="predicted"/>
<gene>
    <name evidence="2" type="ORF">IV417_17975</name>
</gene>
<feature type="signal peptide" evidence="1">
    <location>
        <begin position="1"/>
        <end position="21"/>
    </location>
</feature>
<evidence type="ECO:0000313" key="2">
    <source>
        <dbReference type="EMBL" id="MBT0959281.1"/>
    </source>
</evidence>
<accession>A0AAP2CTI2</accession>
<protein>
    <submittedName>
        <fullName evidence="2">Uncharacterized protein</fullName>
    </submittedName>
</protein>
<dbReference type="Proteomes" id="UP001315686">
    <property type="component" value="Unassembled WGS sequence"/>
</dbReference>
<dbReference type="RefSeq" id="WP_327795516.1">
    <property type="nucleotide sequence ID" value="NZ_JADQAZ010000004.1"/>
</dbReference>
<comment type="caution">
    <text evidence="2">The sequence shown here is derived from an EMBL/GenBank/DDBJ whole genome shotgun (WGS) entry which is preliminary data.</text>
</comment>
<feature type="chain" id="PRO_5042874681" evidence="1">
    <location>
        <begin position="22"/>
        <end position="144"/>
    </location>
</feature>
<keyword evidence="3" id="KW-1185">Reference proteome</keyword>
<dbReference type="EMBL" id="JADQAZ010000004">
    <property type="protein sequence ID" value="MBT0959281.1"/>
    <property type="molecule type" value="Genomic_DNA"/>
</dbReference>
<sequence length="144" mass="16343">MLLRPLTLAALLLTPATGAQADIFDELHGSVWAFDTRLGMRCHENAHTIHFNADRTEAYFAWDTPMVNYKNEIDQDATYDVIEHDDTSITLYLHEESRVTESGSPVVWILRLPDATTYCWDRTDWLPGQCTHVHVRCGAPAIIS</sequence>
<dbReference type="AlphaFoldDB" id="A0AAP2CTI2"/>
<reference evidence="2 3" key="1">
    <citation type="journal article" date="2021" name="Arch. Microbiol.">
        <title>Harenicola maris gen. nov., sp. nov. isolated from the Sea of Japan shallow sediments.</title>
        <authorList>
            <person name="Romanenko L.A."/>
            <person name="Kurilenko V.V."/>
            <person name="Chernysheva N.Y."/>
            <person name="Tekutyeva L.A."/>
            <person name="Velansky P.V."/>
            <person name="Svetashev V.I."/>
            <person name="Isaeva M.P."/>
        </authorList>
    </citation>
    <scope>NUCLEOTIDE SEQUENCE [LARGE SCALE GENOMIC DNA]</scope>
    <source>
        <strain evidence="2 3">KMM 3653</strain>
    </source>
</reference>
<keyword evidence="1" id="KW-0732">Signal</keyword>
<evidence type="ECO:0000313" key="3">
    <source>
        <dbReference type="Proteomes" id="UP001315686"/>
    </source>
</evidence>